<protein>
    <submittedName>
        <fullName evidence="2">Uncharacterized protein</fullName>
    </submittedName>
</protein>
<organism evidence="2 6">
    <name type="scientific">Pleodorina starrii</name>
    <dbReference type="NCBI Taxonomy" id="330485"/>
    <lineage>
        <taxon>Eukaryota</taxon>
        <taxon>Viridiplantae</taxon>
        <taxon>Chlorophyta</taxon>
        <taxon>core chlorophytes</taxon>
        <taxon>Chlorophyceae</taxon>
        <taxon>CS clade</taxon>
        <taxon>Chlamydomonadales</taxon>
        <taxon>Volvocaceae</taxon>
        <taxon>Pleodorina</taxon>
    </lineage>
</organism>
<dbReference type="EMBL" id="BRXU01000001">
    <property type="protein sequence ID" value="GLC47566.1"/>
    <property type="molecule type" value="Genomic_DNA"/>
</dbReference>
<evidence type="ECO:0000313" key="3">
    <source>
        <dbReference type="EMBL" id="GLC47565.1"/>
    </source>
</evidence>
<accession>A0A9W6EWG0</accession>
<sequence>MVLPVHFGSFLGGWADQFDAKAFGISPTEALALQDHAMTATAFSVTGGTSGLAGLAAGALGGGLRNRGPHLSRQSQRSCRLSSGRLCQRRRRHGFGAGAGLLLALDAEGEGQEVHEAWGPAAALLCRPIGAWDAVLGG</sequence>
<evidence type="ECO:0000313" key="5">
    <source>
        <dbReference type="EMBL" id="GLC47567.1"/>
    </source>
</evidence>
<dbReference type="EMBL" id="BRXU01000001">
    <property type="protein sequence ID" value="GLC47567.1"/>
    <property type="molecule type" value="Genomic_DNA"/>
</dbReference>
<evidence type="ECO:0000313" key="1">
    <source>
        <dbReference type="EMBL" id="GLC47563.1"/>
    </source>
</evidence>
<keyword evidence="6" id="KW-1185">Reference proteome</keyword>
<name>A0A9W6EWG0_9CHLO</name>
<evidence type="ECO:0000313" key="6">
    <source>
        <dbReference type="Proteomes" id="UP001165080"/>
    </source>
</evidence>
<gene>
    <name evidence="2" type="primary">PLESTB000006</name>
    <name evidence="1" type="synonym">PLESTB000005</name>
    <name evidence="3" type="synonym">PLESTB000007</name>
    <name evidence="4" type="synonym">PLESTB000008</name>
    <name evidence="5" type="synonym">PLESTB000009</name>
    <name evidence="1" type="ORF">PLESTB_000001700</name>
    <name evidence="2" type="ORF">PLESTB_000001800</name>
    <name evidence="3" type="ORF">PLESTB_000001900</name>
    <name evidence="4" type="ORF">PLESTB_000002000</name>
    <name evidence="5" type="ORF">PLESTB_000002100</name>
</gene>
<reference evidence="2 6" key="2">
    <citation type="journal article" date="2023" name="Commun. Biol.">
        <title>Reorganization of the ancestral sex-determining regions during the evolution of trioecy in Pleodorina starrii.</title>
        <authorList>
            <person name="Takahashi K."/>
            <person name="Suzuki S."/>
            <person name="Kawai-Toyooka H."/>
            <person name="Yamamoto K."/>
            <person name="Hamaji T."/>
            <person name="Ootsuki R."/>
            <person name="Yamaguchi H."/>
            <person name="Kawachi M."/>
            <person name="Higashiyama T."/>
            <person name="Nozaki H."/>
        </authorList>
    </citation>
    <scope>NUCLEOTIDE SEQUENCE [LARGE SCALE GENOMIC DNA]</scope>
    <source>
        <strain evidence="2 6">NIES-4479</strain>
    </source>
</reference>
<dbReference type="EMBL" id="BRXU01000001">
    <property type="protein sequence ID" value="GLC47563.1"/>
    <property type="molecule type" value="Genomic_DNA"/>
</dbReference>
<evidence type="ECO:0000313" key="2">
    <source>
        <dbReference type="EMBL" id="GLC47564.1"/>
    </source>
</evidence>
<dbReference type="EMBL" id="BRXU01000001">
    <property type="protein sequence ID" value="GLC47565.1"/>
    <property type="molecule type" value="Genomic_DNA"/>
</dbReference>
<dbReference type="EMBL" id="BRXU01000001">
    <property type="protein sequence ID" value="GLC47564.1"/>
    <property type="molecule type" value="Genomic_DNA"/>
</dbReference>
<dbReference type="AlphaFoldDB" id="A0A9W6EWG0"/>
<dbReference type="Proteomes" id="UP001165080">
    <property type="component" value="Unassembled WGS sequence"/>
</dbReference>
<evidence type="ECO:0000313" key="4">
    <source>
        <dbReference type="EMBL" id="GLC47566.1"/>
    </source>
</evidence>
<reference evidence="2" key="1">
    <citation type="submission" date="2022-08" db="EMBL/GenBank/DDBJ databases">
        <authorList>
            <person name="Takahashi K."/>
            <person name="Suzuki S."/>
            <person name="Kawachi M."/>
            <person name="Higashiyama T."/>
            <person name="Nozaki H."/>
        </authorList>
    </citation>
    <scope>NUCLEOTIDE SEQUENCE</scope>
    <source>
        <strain evidence="2">NIES-4479</strain>
    </source>
</reference>
<comment type="caution">
    <text evidence="2">The sequence shown here is derived from an EMBL/GenBank/DDBJ whole genome shotgun (WGS) entry which is preliminary data.</text>
</comment>
<proteinExistence type="predicted"/>